<comment type="caution">
    <text evidence="2">The sequence shown here is derived from an EMBL/GenBank/DDBJ whole genome shotgun (WGS) entry which is preliminary data.</text>
</comment>
<proteinExistence type="predicted"/>
<keyword evidence="3" id="KW-1185">Reference proteome</keyword>
<dbReference type="EMBL" id="JAUJWW010000005">
    <property type="protein sequence ID" value="MDN7228138.1"/>
    <property type="molecule type" value="Genomic_DNA"/>
</dbReference>
<evidence type="ECO:0000313" key="3">
    <source>
        <dbReference type="Proteomes" id="UP001172054"/>
    </source>
</evidence>
<dbReference type="RefSeq" id="WP_301726631.1">
    <property type="nucleotide sequence ID" value="NZ_JAUJWW010000005.1"/>
</dbReference>
<organism evidence="2 3">
    <name type="scientific">Planococcus liqunii</name>
    <dbReference type="NCBI Taxonomy" id="3058394"/>
    <lineage>
        <taxon>Bacteria</taxon>
        <taxon>Bacillati</taxon>
        <taxon>Bacillota</taxon>
        <taxon>Bacilli</taxon>
        <taxon>Bacillales</taxon>
        <taxon>Caryophanaceae</taxon>
        <taxon>Planococcus</taxon>
    </lineage>
</organism>
<sequence length="44" mass="4979">MYYTVADGIVMLTAMADRYVQKQSEEHPPLPTAAVFPSDHLDRI</sequence>
<gene>
    <name evidence="2" type="ORF">QWY15_12595</name>
</gene>
<name>A0ABT8MTA0_9BACL</name>
<protein>
    <submittedName>
        <fullName evidence="2">Uncharacterized protein</fullName>
    </submittedName>
</protein>
<accession>A0ABT8MTA0</accession>
<dbReference type="Proteomes" id="UP001172054">
    <property type="component" value="Unassembled WGS sequence"/>
</dbReference>
<reference evidence="2 3" key="1">
    <citation type="submission" date="2023-06" db="EMBL/GenBank/DDBJ databases">
        <title>Novel species in genus Planococcus.</title>
        <authorList>
            <person name="Ning S."/>
        </authorList>
    </citation>
    <scope>NUCLEOTIDE SEQUENCE [LARGE SCALE GENOMIC DNA]</scope>
    <source>
        <strain evidence="2 3">N064</strain>
    </source>
</reference>
<evidence type="ECO:0000313" key="2">
    <source>
        <dbReference type="EMBL" id="MDN7228138.1"/>
    </source>
</evidence>
<evidence type="ECO:0000256" key="1">
    <source>
        <dbReference type="SAM" id="MobiDB-lite"/>
    </source>
</evidence>
<feature type="region of interest" description="Disordered" evidence="1">
    <location>
        <begin position="23"/>
        <end position="44"/>
    </location>
</feature>